<dbReference type="Proteomes" id="UP001163223">
    <property type="component" value="Chromosome"/>
</dbReference>
<dbReference type="EMBL" id="CP113520">
    <property type="protein sequence ID" value="WAJ28334.1"/>
    <property type="molecule type" value="Genomic_DNA"/>
</dbReference>
<accession>A0ACD4NN86</accession>
<sequence length="534" mass="60352">MSDEKAKQFDDPRFKGNRLPFGDPDGARADLEKASLFVSLDDRQFASGIAASDLDRSIRVIVGKKGAGKTIYLRRLQDSARKEDSIFASRIAKDIPPTNAVIEFCQSFNAEKVTEAWQHAWRVAILMSAASLICNKTFFAAHVDQDRMRGELDSLIAPGKVARHERSTYSELKNIISSQRSEKAFWDLVTDAKWDDFQIVLGSQLKVCPPLFIYLDASDDEFAHAPMEWHRCQKGLFYAVMRLLSLSGAIASRLHVVIAIRDIVYSSVLRSEHRTRYINSPSISLLDWSKKSILYFLHEKIAALGPEYFSASEERSIYGFLGLRTIYNSRRSVEEDASSYLLRHTRALPRDIVQMGNAIAAEKLDFLQGDGSSPSWEERLRKIISGCASVFGQEQIEICANQLSSHDAPSRSAQHRYSDFYTSNQDYVRTRAKLFEAFIREIGRERFQYSTLVQTEERFREDRPADVTLSTILWQNGLIGVRRTNEETGFEYYSLSRNAGFALPAGGSEYCFKSILIDAVGGISVDKGEPSDDK</sequence>
<evidence type="ECO:0000313" key="2">
    <source>
        <dbReference type="Proteomes" id="UP001163223"/>
    </source>
</evidence>
<keyword evidence="2" id="KW-1185">Reference proteome</keyword>
<evidence type="ECO:0000313" key="1">
    <source>
        <dbReference type="EMBL" id="WAJ28334.1"/>
    </source>
</evidence>
<protein>
    <submittedName>
        <fullName evidence="1">Uncharacterized protein</fullName>
    </submittedName>
</protein>
<name>A0ACD4NN86_9HYPH</name>
<reference evidence="1" key="1">
    <citation type="submission" date="2022-11" db="EMBL/GenBank/DDBJ databases">
        <title>beta-Carotene-producing bacterium, Jeongeuplla avenae sp. nov., alleviates the salt stress of Arabidopsis seedlings.</title>
        <authorList>
            <person name="Jiang L."/>
            <person name="Lee J."/>
        </authorList>
    </citation>
    <scope>NUCLEOTIDE SEQUENCE</scope>
    <source>
        <strain evidence="1">DY_R2A_6</strain>
    </source>
</reference>
<proteinExistence type="predicted"/>
<gene>
    <name evidence="1" type="ORF">OXU80_26565</name>
</gene>
<organism evidence="1 2">
    <name type="scientific">Antarcticirhabdus aurantiaca</name>
    <dbReference type="NCBI Taxonomy" id="2606717"/>
    <lineage>
        <taxon>Bacteria</taxon>
        <taxon>Pseudomonadati</taxon>
        <taxon>Pseudomonadota</taxon>
        <taxon>Alphaproteobacteria</taxon>
        <taxon>Hyphomicrobiales</taxon>
        <taxon>Aurantimonadaceae</taxon>
        <taxon>Antarcticirhabdus</taxon>
    </lineage>
</organism>